<feature type="compositionally biased region" description="Low complexity" evidence="2">
    <location>
        <begin position="532"/>
        <end position="543"/>
    </location>
</feature>
<evidence type="ECO:0000256" key="1">
    <source>
        <dbReference type="ARBA" id="ARBA00006497"/>
    </source>
</evidence>
<dbReference type="SUPFAM" id="SSF54695">
    <property type="entry name" value="POZ domain"/>
    <property type="match status" value="1"/>
</dbReference>
<dbReference type="SUPFAM" id="SSF50998">
    <property type="entry name" value="Quinoprotein alcohol dehydrogenase-like"/>
    <property type="match status" value="1"/>
</dbReference>
<feature type="region of interest" description="Disordered" evidence="2">
    <location>
        <begin position="532"/>
        <end position="556"/>
    </location>
</feature>
<feature type="domain" description="BTB" evidence="3">
    <location>
        <begin position="9"/>
        <end position="116"/>
    </location>
</feature>
<dbReference type="Gene3D" id="3.30.710.10">
    <property type="entry name" value="Potassium Channel Kv1.1, Chain A"/>
    <property type="match status" value="1"/>
</dbReference>
<feature type="region of interest" description="Disordered" evidence="2">
    <location>
        <begin position="390"/>
        <end position="414"/>
    </location>
</feature>
<accession>A0A0G2Y3J9</accession>
<dbReference type="InterPro" id="IPR011047">
    <property type="entry name" value="Quinoprotein_ADH-like_sf"/>
</dbReference>
<dbReference type="EMBL" id="KM982401">
    <property type="protein sequence ID" value="AKI79039.1"/>
    <property type="molecule type" value="Genomic_DNA"/>
</dbReference>
<proteinExistence type="inferred from homology"/>
<dbReference type="InterPro" id="IPR011333">
    <property type="entry name" value="SKP1/BTB/POZ_sf"/>
</dbReference>
<evidence type="ECO:0000313" key="4">
    <source>
        <dbReference type="EMBL" id="AKI79039.1"/>
    </source>
</evidence>
<dbReference type="CDD" id="cd18186">
    <property type="entry name" value="BTB_POZ_ZBTB_KLHL-like"/>
    <property type="match status" value="1"/>
</dbReference>
<organismHost>
    <name type="scientific">Acanthamoeba polyphaga</name>
    <name type="common">Amoeba</name>
    <dbReference type="NCBI Taxonomy" id="5757"/>
</organismHost>
<evidence type="ECO:0000259" key="3">
    <source>
        <dbReference type="Pfam" id="PF00651"/>
    </source>
</evidence>
<sequence length="762" mass="88045">MDFNKLYVLAQNNLFTDITIILKDESNEITLNLHKNIIYSSCIFFEKLLTSFKEKESSKIILNVPNAIIVNDIIWDFYGQKIKSHNYPEWKYFIESYKCFDYFGMNTDKEKLYDIIVEQDGFDELMDFIDLIGYDENAIKLIFNNLPDDYDLSKFSHELLTEMLSMYKKNLVQIITRNEIIVLNDFFDGTIRSTEHCINSPEVILFCASNASKIVTFDGHNIRILESNNSILLSDDSTVSDAGTILHISHSQNKNVLVILYEYRIDVWDVLINKLIASFRVPFIKKLSCSYDGSQLVYVDNNNNMIVKNILSEEIISEINLQNLPEISNNFCIPELILETNTQDLSEIPNNLYTLELKSEPDQSIDFIKSNFQHNLDNLDDLNNLDNSDDLDNSNDLNDSNDLDDSDDSNDYNNLNYDPNNLEIICSSNNEIFENVSTHYCIDVNDCNHIDNINSLNLQSPIQDLSDSLSPIDYIDSSNLQSPVQDLSDSQSSTDWIVSPNTQSPVYYLSKLDGSINGEKLSDALSIENDSISDNSDNLNNSDNSDDLDNPDNSDNLDNSDYLLEYLVNTDKTNYMFNLTYSIHTDKTNKRFNLENPYEQFNFINKFCLLYINNKVIYFIDIIDKKIIHKETCRRNIVNMRCSPTGDSIAIIDSEYIVYIYKLVTDSNGFLCYPIVDYCILVRDLFLPTKIEYSSNGRYLVFDDDGLSINLYDIEQLEMTNEFELFCDSKIIVDITFSENYCDELINRLNNALKKIEQKYPN</sequence>
<organism evidence="4 5">
    <name type="scientific">Acanthamoeba polyphaga mimivirus</name>
    <name type="common">APMV</name>
    <dbReference type="NCBI Taxonomy" id="212035"/>
    <lineage>
        <taxon>Viruses</taxon>
        <taxon>Varidnaviria</taxon>
        <taxon>Bamfordvirae</taxon>
        <taxon>Nucleocytoviricota</taxon>
        <taxon>Megaviricetes</taxon>
        <taxon>Imitervirales</taxon>
        <taxon>Mimiviridae</taxon>
        <taxon>Megamimivirinae</taxon>
        <taxon>Mimivirus</taxon>
        <taxon>Mimivirus bradfordmassiliense</taxon>
    </lineage>
</organism>
<reference evidence="4 5" key="1">
    <citation type="submission" date="2014-10" db="EMBL/GenBank/DDBJ databases">
        <title>Pan-genome analysis of Brazilian lineage A amoebal mimiviruses.</title>
        <authorList>
            <person name="Assis F.L."/>
            <person name="Abrahao J.S."/>
            <person name="Kroon E.G."/>
            <person name="Dornas F.P."/>
            <person name="Andrade K.R."/>
            <person name="Borato P.V.M."/>
            <person name="Pilotto M.R."/>
            <person name="Benamar S."/>
            <person name="LaScola B."/>
            <person name="Colson P."/>
        </authorList>
    </citation>
    <scope>NUCLEOTIDE SEQUENCE [LARGE SCALE GENOMIC DNA]</scope>
    <source>
        <strain evidence="4 5">Oyster</strain>
    </source>
</reference>
<evidence type="ECO:0000256" key="2">
    <source>
        <dbReference type="SAM" id="MobiDB-lite"/>
    </source>
</evidence>
<evidence type="ECO:0000313" key="5">
    <source>
        <dbReference type="Proteomes" id="UP000241474"/>
    </source>
</evidence>
<feature type="compositionally biased region" description="Acidic residues" evidence="2">
    <location>
        <begin position="390"/>
        <end position="410"/>
    </location>
</feature>
<protein>
    <submittedName>
        <fullName evidence="4">Putative BTB/POZ domain-containing protein</fullName>
    </submittedName>
</protein>
<comment type="similarity">
    <text evidence="1">Belongs to the mimivirus BTB/WD family.</text>
</comment>
<name>A0A0G2Y3J9_MIMIV</name>
<dbReference type="InterPro" id="IPR000210">
    <property type="entry name" value="BTB/POZ_dom"/>
</dbReference>
<dbReference type="Pfam" id="PF00651">
    <property type="entry name" value="BTB"/>
    <property type="match status" value="1"/>
</dbReference>
<dbReference type="Proteomes" id="UP000241474">
    <property type="component" value="Segment"/>
</dbReference>